<dbReference type="RefSeq" id="XP_020064592.1">
    <property type="nucleotide sequence ID" value="XM_020206796.1"/>
</dbReference>
<evidence type="ECO:0000313" key="1">
    <source>
        <dbReference type="EMBL" id="ODV79470.1"/>
    </source>
</evidence>
<keyword evidence="2" id="KW-1185">Reference proteome</keyword>
<dbReference type="AlphaFoldDB" id="A0A1E4SJ04"/>
<dbReference type="Proteomes" id="UP000094285">
    <property type="component" value="Unassembled WGS sequence"/>
</dbReference>
<gene>
    <name evidence="1" type="ORF">CANTADRAFT_22205</name>
</gene>
<reference evidence="2" key="1">
    <citation type="submission" date="2016-05" db="EMBL/GenBank/DDBJ databases">
        <title>Comparative genomics of biotechnologically important yeasts.</title>
        <authorList>
            <consortium name="DOE Joint Genome Institute"/>
            <person name="Riley R."/>
            <person name="Haridas S."/>
            <person name="Wolfe K.H."/>
            <person name="Lopes M.R."/>
            <person name="Hittinger C.T."/>
            <person name="Goker M."/>
            <person name="Salamov A."/>
            <person name="Wisecaver J."/>
            <person name="Long T.M."/>
            <person name="Aerts A.L."/>
            <person name="Barry K."/>
            <person name="Choi C."/>
            <person name="Clum A."/>
            <person name="Coughlan A.Y."/>
            <person name="Deshpande S."/>
            <person name="Douglass A.P."/>
            <person name="Hanson S.J."/>
            <person name="Klenk H.-P."/>
            <person name="Labutti K."/>
            <person name="Lapidus A."/>
            <person name="Lindquist E."/>
            <person name="Lipzen A."/>
            <person name="Meier-Kolthoff J.P."/>
            <person name="Ohm R.A."/>
            <person name="Otillar R.P."/>
            <person name="Pangilinan J."/>
            <person name="Peng Y."/>
            <person name="Rokas A."/>
            <person name="Rosa C.A."/>
            <person name="Scheuner C."/>
            <person name="Sibirny A.A."/>
            <person name="Slot J.C."/>
            <person name="Stielow J.B."/>
            <person name="Sun H."/>
            <person name="Kurtzman C.P."/>
            <person name="Blackwell M."/>
            <person name="Grigoriev I.V."/>
            <person name="Jeffries T.W."/>
        </authorList>
    </citation>
    <scope>NUCLEOTIDE SEQUENCE [LARGE SCALE GENOMIC DNA]</scope>
    <source>
        <strain evidence="2">NRRL Y-17324</strain>
    </source>
</reference>
<dbReference type="Pfam" id="PF16818">
    <property type="entry name" value="SLM4"/>
    <property type="match status" value="1"/>
</dbReference>
<sequence>MLQLKQISRLLTQALTPIPSHNSHTLSSTTLATSPLSLSLLSPSGIPLTTVLNTILLTEIGLSPDNLKIYSLVGFNHIQNDSWGLLEVEKGLKLVIRRLDIENGDHKDDTTASEGNHLYVILFYNEQFPDAIAKLKLDNVSEILNAGLKGYRG</sequence>
<evidence type="ECO:0000313" key="2">
    <source>
        <dbReference type="Proteomes" id="UP000094285"/>
    </source>
</evidence>
<dbReference type="OrthoDB" id="4074735at2759"/>
<dbReference type="InterPro" id="IPR020233">
    <property type="entry name" value="Slm4"/>
</dbReference>
<organism evidence="1 2">
    <name type="scientific">Suhomyces tanzawaensis NRRL Y-17324</name>
    <dbReference type="NCBI Taxonomy" id="984487"/>
    <lineage>
        <taxon>Eukaryota</taxon>
        <taxon>Fungi</taxon>
        <taxon>Dikarya</taxon>
        <taxon>Ascomycota</taxon>
        <taxon>Saccharomycotina</taxon>
        <taxon>Pichiomycetes</taxon>
        <taxon>Debaryomycetaceae</taxon>
        <taxon>Suhomyces</taxon>
    </lineage>
</organism>
<name>A0A1E4SJ04_9ASCO</name>
<dbReference type="GeneID" id="30980933"/>
<dbReference type="EMBL" id="KV453912">
    <property type="protein sequence ID" value="ODV79470.1"/>
    <property type="molecule type" value="Genomic_DNA"/>
</dbReference>
<accession>A0A1E4SJ04</accession>
<dbReference type="GO" id="GO:0071986">
    <property type="term" value="C:Ragulator complex"/>
    <property type="evidence" value="ECO:0007669"/>
    <property type="project" value="InterPro"/>
</dbReference>
<dbReference type="GO" id="GO:0007165">
    <property type="term" value="P:signal transduction"/>
    <property type="evidence" value="ECO:0007669"/>
    <property type="project" value="InterPro"/>
</dbReference>
<protein>
    <submittedName>
        <fullName evidence="1">Uncharacterized protein</fullName>
    </submittedName>
</protein>
<proteinExistence type="predicted"/>